<dbReference type="EMBL" id="LAZR01070494">
    <property type="protein sequence ID" value="KKK40203.1"/>
    <property type="molecule type" value="Genomic_DNA"/>
</dbReference>
<protein>
    <submittedName>
        <fullName evidence="1">Uncharacterized protein</fullName>
    </submittedName>
</protein>
<feature type="non-terminal residue" evidence="1">
    <location>
        <position position="1"/>
    </location>
</feature>
<organism evidence="1">
    <name type="scientific">marine sediment metagenome</name>
    <dbReference type="NCBI Taxonomy" id="412755"/>
    <lineage>
        <taxon>unclassified sequences</taxon>
        <taxon>metagenomes</taxon>
        <taxon>ecological metagenomes</taxon>
    </lineage>
</organism>
<proteinExistence type="predicted"/>
<sequence>LLNKIEKLERDLDYYIKEYPDQLKELEKAKAQHKKQ</sequence>
<comment type="caution">
    <text evidence="1">The sequence shown here is derived from an EMBL/GenBank/DDBJ whole genome shotgun (WGS) entry which is preliminary data.</text>
</comment>
<dbReference type="AlphaFoldDB" id="A0A0F8V6N2"/>
<accession>A0A0F8V6N2</accession>
<reference evidence="1" key="1">
    <citation type="journal article" date="2015" name="Nature">
        <title>Complex archaea that bridge the gap between prokaryotes and eukaryotes.</title>
        <authorList>
            <person name="Spang A."/>
            <person name="Saw J.H."/>
            <person name="Jorgensen S.L."/>
            <person name="Zaremba-Niedzwiedzka K."/>
            <person name="Martijn J."/>
            <person name="Lind A.E."/>
            <person name="van Eijk R."/>
            <person name="Schleper C."/>
            <person name="Guy L."/>
            <person name="Ettema T.J."/>
        </authorList>
    </citation>
    <scope>NUCLEOTIDE SEQUENCE</scope>
</reference>
<gene>
    <name evidence="1" type="ORF">LCGC14_3138030</name>
</gene>
<evidence type="ECO:0000313" key="1">
    <source>
        <dbReference type="EMBL" id="KKK40203.1"/>
    </source>
</evidence>
<name>A0A0F8V6N2_9ZZZZ</name>